<dbReference type="EMBL" id="JBHUGD010000003">
    <property type="protein sequence ID" value="MFD1946425.1"/>
    <property type="molecule type" value="Genomic_DNA"/>
</dbReference>
<sequence>MTRREWWYEPGDAVIDVWDVDGPILLVCGAADRLWPACSQADDIATQLAYRGEPAPTLLSFEGVGHEIGLAVPGAGGAGRAAGEDLQATGLARAEAWEAVLDHLAAL</sequence>
<comment type="caution">
    <text evidence="2">The sequence shown here is derived from an EMBL/GenBank/DDBJ whole genome shotgun (WGS) entry which is preliminary data.</text>
</comment>
<dbReference type="GO" id="GO:0016787">
    <property type="term" value="F:hydrolase activity"/>
    <property type="evidence" value="ECO:0007669"/>
    <property type="project" value="UniProtKB-KW"/>
</dbReference>
<protein>
    <submittedName>
        <fullName evidence="2">Acyl-CoA thioester hydrolase/BAAT C-terminal domain-containing protein</fullName>
    </submittedName>
</protein>
<keyword evidence="3" id="KW-1185">Reference proteome</keyword>
<proteinExistence type="predicted"/>
<dbReference type="Gene3D" id="3.40.50.1820">
    <property type="entry name" value="alpha/beta hydrolase"/>
    <property type="match status" value="1"/>
</dbReference>
<dbReference type="InterPro" id="IPR014940">
    <property type="entry name" value="BAAT_C"/>
</dbReference>
<evidence type="ECO:0000313" key="3">
    <source>
        <dbReference type="Proteomes" id="UP001597351"/>
    </source>
</evidence>
<feature type="domain" description="BAAT/Acyl-CoA thioester hydrolase C-terminal" evidence="1">
    <location>
        <begin position="13"/>
        <end position="68"/>
    </location>
</feature>
<dbReference type="Proteomes" id="UP001597351">
    <property type="component" value="Unassembled WGS sequence"/>
</dbReference>
<dbReference type="RefSeq" id="WP_343916563.1">
    <property type="nucleotide sequence ID" value="NZ_BAAAJT010000002.1"/>
</dbReference>
<gene>
    <name evidence="2" type="ORF">ACFSDE_06445</name>
</gene>
<organism evidence="2 3">
    <name type="scientific">Nocardioides aestuarii</name>
    <dbReference type="NCBI Taxonomy" id="252231"/>
    <lineage>
        <taxon>Bacteria</taxon>
        <taxon>Bacillati</taxon>
        <taxon>Actinomycetota</taxon>
        <taxon>Actinomycetes</taxon>
        <taxon>Propionibacteriales</taxon>
        <taxon>Nocardioidaceae</taxon>
        <taxon>Nocardioides</taxon>
    </lineage>
</organism>
<evidence type="ECO:0000313" key="2">
    <source>
        <dbReference type="EMBL" id="MFD1946425.1"/>
    </source>
</evidence>
<dbReference type="Pfam" id="PF08840">
    <property type="entry name" value="BAAT_C"/>
    <property type="match status" value="1"/>
</dbReference>
<accession>A0ABW4TIN8</accession>
<evidence type="ECO:0000259" key="1">
    <source>
        <dbReference type="Pfam" id="PF08840"/>
    </source>
</evidence>
<dbReference type="InterPro" id="IPR029058">
    <property type="entry name" value="AB_hydrolase_fold"/>
</dbReference>
<name>A0ABW4TIN8_9ACTN</name>
<dbReference type="SUPFAM" id="SSF53474">
    <property type="entry name" value="alpha/beta-Hydrolases"/>
    <property type="match status" value="1"/>
</dbReference>
<keyword evidence="2" id="KW-0378">Hydrolase</keyword>
<reference evidence="3" key="1">
    <citation type="journal article" date="2019" name="Int. J. Syst. Evol. Microbiol.">
        <title>The Global Catalogue of Microorganisms (GCM) 10K type strain sequencing project: providing services to taxonomists for standard genome sequencing and annotation.</title>
        <authorList>
            <consortium name="The Broad Institute Genomics Platform"/>
            <consortium name="The Broad Institute Genome Sequencing Center for Infectious Disease"/>
            <person name="Wu L."/>
            <person name="Ma J."/>
        </authorList>
    </citation>
    <scope>NUCLEOTIDE SEQUENCE [LARGE SCALE GENOMIC DNA]</scope>
    <source>
        <strain evidence="3">CGMCC 1.12477</strain>
    </source>
</reference>